<organism evidence="1">
    <name type="scientific">Siphoviridae sp. ct6Ob18</name>
    <dbReference type="NCBI Taxonomy" id="2827783"/>
    <lineage>
        <taxon>Viruses</taxon>
        <taxon>Duplodnaviria</taxon>
        <taxon>Heunggongvirae</taxon>
        <taxon>Uroviricota</taxon>
        <taxon>Caudoviricetes</taxon>
    </lineage>
</organism>
<evidence type="ECO:0000313" key="1">
    <source>
        <dbReference type="EMBL" id="DAF62576.1"/>
    </source>
</evidence>
<dbReference type="EMBL" id="BK032824">
    <property type="protein sequence ID" value="DAF62576.1"/>
    <property type="molecule type" value="Genomic_DNA"/>
</dbReference>
<proteinExistence type="predicted"/>
<reference evidence="1" key="1">
    <citation type="journal article" date="2021" name="Proc. Natl. Acad. Sci. U.S.A.">
        <title>A Catalog of Tens of Thousands of Viruses from Human Metagenomes Reveals Hidden Associations with Chronic Diseases.</title>
        <authorList>
            <person name="Tisza M.J."/>
            <person name="Buck C.B."/>
        </authorList>
    </citation>
    <scope>NUCLEOTIDE SEQUENCE</scope>
    <source>
        <strain evidence="1">Ct6Ob18</strain>
    </source>
</reference>
<accession>A0A8S5THG2</accession>
<sequence length="108" mass="12720">MSENKKPCPQFPYWGAHYPDACCVDGKLYDLDRCDENGNLYEPIDDIPCPFCQTEDFIELDPFSWVDHFCEAMEENGDTITDSMEQLAKQKARQSYLDWIEKMKEKYT</sequence>
<protein>
    <submittedName>
        <fullName evidence="1">Restriction alleviation protein</fullName>
    </submittedName>
</protein>
<name>A0A8S5THG2_9CAUD</name>